<keyword evidence="2" id="KW-1185">Reference proteome</keyword>
<reference evidence="1 2" key="1">
    <citation type="submission" date="2019-03" db="EMBL/GenBank/DDBJ databases">
        <title>Draft Genome Sequence of Desulfosporosinus fructosivorans Strain 63.6F, Isolated from Marine Sediment in the Baltic Sea.</title>
        <authorList>
            <person name="Hausmann B."/>
            <person name="Vandieken V."/>
            <person name="Pjevac P."/>
            <person name="Schreck K."/>
            <person name="Herbold C.W."/>
            <person name="Loy A."/>
        </authorList>
    </citation>
    <scope>NUCLEOTIDE SEQUENCE [LARGE SCALE GENOMIC DNA]</scope>
    <source>
        <strain evidence="1 2">63.6F</strain>
    </source>
</reference>
<dbReference type="OrthoDB" id="2087189at2"/>
<protein>
    <submittedName>
        <fullName evidence="1">Uncharacterized protein</fullName>
    </submittedName>
</protein>
<gene>
    <name evidence="1" type="ORF">E4K67_17485</name>
</gene>
<name>A0A4Z0R1F3_9FIRM</name>
<accession>A0A4Z0R1F3</accession>
<evidence type="ECO:0000313" key="2">
    <source>
        <dbReference type="Proteomes" id="UP000298460"/>
    </source>
</evidence>
<proteinExistence type="predicted"/>
<sequence length="63" mass="6672">MVLRGIVSSIGIEGTRATFPDKENAVSAPLLVAVGVGTLEIGDYIVVVFFSDNMQDGLILAKY</sequence>
<comment type="caution">
    <text evidence="1">The sequence shown here is derived from an EMBL/GenBank/DDBJ whole genome shotgun (WGS) entry which is preliminary data.</text>
</comment>
<organism evidence="1 2">
    <name type="scientific">Desulfosporosinus fructosivorans</name>
    <dbReference type="NCBI Taxonomy" id="2018669"/>
    <lineage>
        <taxon>Bacteria</taxon>
        <taxon>Bacillati</taxon>
        <taxon>Bacillota</taxon>
        <taxon>Clostridia</taxon>
        <taxon>Eubacteriales</taxon>
        <taxon>Desulfitobacteriaceae</taxon>
        <taxon>Desulfosporosinus</taxon>
    </lineage>
</organism>
<dbReference type="AlphaFoldDB" id="A0A4Z0R1F3"/>
<evidence type="ECO:0000313" key="1">
    <source>
        <dbReference type="EMBL" id="TGE36892.1"/>
    </source>
</evidence>
<dbReference type="EMBL" id="SPQQ01000006">
    <property type="protein sequence ID" value="TGE36892.1"/>
    <property type="molecule type" value="Genomic_DNA"/>
</dbReference>
<dbReference type="Proteomes" id="UP000298460">
    <property type="component" value="Unassembled WGS sequence"/>
</dbReference>
<dbReference type="RefSeq" id="WP_135548975.1">
    <property type="nucleotide sequence ID" value="NZ_SPQQ01000006.1"/>
</dbReference>